<gene>
    <name evidence="2" type="ORF">GO493_04100</name>
</gene>
<sequence>MPDISQKEEISLKDLILTIQGWWKYLLSKWLIVVIMGLVGAGLGILYSVTQKPKYVGELTFVMEESKSNPLGSYAGLASQFGLDLGGAGGIGVFSGDNIMEFLRSRLMVEKTLLSGVTVNGKTESLADLYIATYNLRDQWKKDAGTASISFAYNKDRAEFSRVQDSILNILYTLIIKKNLTVTKPDKKLSFLSVNITSENEVFSKIFAERLVKEALDFYISTKTRRSKQNVDVLQAKADSIERLLNRKTYSAAAQQDLNQNPVRNMATVGAEVVSRDKMILQTVYGEVLKNLELSKLTMAQETPVIQIVDTPIYPLKRERFGKLKGIVSGGFLGGFLCAIFLIGISLYRNIMR</sequence>
<proteinExistence type="predicted"/>
<keyword evidence="1" id="KW-0812">Transmembrane</keyword>
<organism evidence="2 3">
    <name type="scientific">Chitinophaga tropicalis</name>
    <dbReference type="NCBI Taxonomy" id="2683588"/>
    <lineage>
        <taxon>Bacteria</taxon>
        <taxon>Pseudomonadati</taxon>
        <taxon>Bacteroidota</taxon>
        <taxon>Chitinophagia</taxon>
        <taxon>Chitinophagales</taxon>
        <taxon>Chitinophagaceae</taxon>
        <taxon>Chitinophaga</taxon>
    </lineage>
</organism>
<feature type="transmembrane region" description="Helical" evidence="1">
    <location>
        <begin position="30"/>
        <end position="49"/>
    </location>
</feature>
<dbReference type="Proteomes" id="UP000461730">
    <property type="component" value="Unassembled WGS sequence"/>
</dbReference>
<dbReference type="PANTHER" id="PTHR32309">
    <property type="entry name" value="TYROSINE-PROTEIN KINASE"/>
    <property type="match status" value="1"/>
</dbReference>
<evidence type="ECO:0000313" key="3">
    <source>
        <dbReference type="Proteomes" id="UP000461730"/>
    </source>
</evidence>
<dbReference type="AlphaFoldDB" id="A0A7K1TZB7"/>
<dbReference type="EMBL" id="WRXN01000001">
    <property type="protein sequence ID" value="MVT07433.1"/>
    <property type="molecule type" value="Genomic_DNA"/>
</dbReference>
<comment type="caution">
    <text evidence="2">The sequence shown here is derived from an EMBL/GenBank/DDBJ whole genome shotgun (WGS) entry which is preliminary data.</text>
</comment>
<dbReference type="InterPro" id="IPR050445">
    <property type="entry name" value="Bact_polysacc_biosynth/exp"/>
</dbReference>
<name>A0A7K1TZB7_9BACT</name>
<evidence type="ECO:0000313" key="2">
    <source>
        <dbReference type="EMBL" id="MVT07433.1"/>
    </source>
</evidence>
<keyword evidence="3" id="KW-1185">Reference proteome</keyword>
<reference evidence="2 3" key="1">
    <citation type="submission" date="2019-12" db="EMBL/GenBank/DDBJ databases">
        <title>Chitinophaga sp. strain ysch24 (GDMCC 1.1355), whole genome shotgun sequence.</title>
        <authorList>
            <person name="Zhang X."/>
        </authorList>
    </citation>
    <scope>NUCLEOTIDE SEQUENCE [LARGE SCALE GENOMIC DNA]</scope>
    <source>
        <strain evidence="3">ysch24</strain>
    </source>
</reference>
<dbReference type="RefSeq" id="WP_157304824.1">
    <property type="nucleotide sequence ID" value="NZ_WRXN01000001.1"/>
</dbReference>
<protein>
    <submittedName>
        <fullName evidence="2">Lipopolysaccharide biosynthesis protein</fullName>
    </submittedName>
</protein>
<feature type="transmembrane region" description="Helical" evidence="1">
    <location>
        <begin position="327"/>
        <end position="348"/>
    </location>
</feature>
<keyword evidence="1" id="KW-0472">Membrane</keyword>
<dbReference type="PANTHER" id="PTHR32309:SF31">
    <property type="entry name" value="CAPSULAR EXOPOLYSACCHARIDE FAMILY"/>
    <property type="match status" value="1"/>
</dbReference>
<keyword evidence="1" id="KW-1133">Transmembrane helix</keyword>
<evidence type="ECO:0000256" key="1">
    <source>
        <dbReference type="SAM" id="Phobius"/>
    </source>
</evidence>
<accession>A0A7K1TZB7</accession>